<evidence type="ECO:0000256" key="2">
    <source>
        <dbReference type="PROSITE-ProRule" id="PRU00169"/>
    </source>
</evidence>
<feature type="coiled-coil region" evidence="3">
    <location>
        <begin position="126"/>
        <end position="153"/>
    </location>
</feature>
<gene>
    <name evidence="5" type="ORF">QWI16_11390</name>
</gene>
<dbReference type="InterPro" id="IPR052016">
    <property type="entry name" value="Bact_Sigma-Reg"/>
</dbReference>
<dbReference type="PROSITE" id="PS50110">
    <property type="entry name" value="RESPONSE_REGULATORY"/>
    <property type="match status" value="1"/>
</dbReference>
<evidence type="ECO:0000256" key="1">
    <source>
        <dbReference type="ARBA" id="ARBA00022801"/>
    </source>
</evidence>
<evidence type="ECO:0000256" key="3">
    <source>
        <dbReference type="SAM" id="Coils"/>
    </source>
</evidence>
<dbReference type="InterPro" id="IPR011006">
    <property type="entry name" value="CheY-like_superfamily"/>
</dbReference>
<sequence length="562" mass="62893">MYRLQKPEYRILVIDDDEMLLALFEDVLRENGFLVTTCACVDEAEKALFSTDKFDLIVLDQYLDDGLGTDFLRIKQDYTHLKAIPVLMVGVDDDVELLEECFDLGVADYIVKPVHWNLLVLKVERLLNEQRMARELENNNSRLEKLIHSTDQDQEMAHFVYEHLQQRYHQQLPGVKFKIIPHSVFSGDIVLTVQSPNGNTLAIVADATGHGLAAALSMIPVIPTFASMARKGITLPLIVQELNQKLLLEVPDNRFVAAILVELDVHRRCLRVWNGGMPNAYWIPDGDHRPIKFPSVHMPLGVLEVEDFSSAGEVLRDIGAGELLLMSDGLTDLLHPELEKSLSSIESVLNSSNVGDRFDDILGLVEAAPAEPHDDVSIFSLIFDPERSYPFIEDVQNLAGISPFEFTVSQKGENLKNNSLIGSVVTLLANANLPPDKQQVVFTVLTELVTNSLDHGLLKLSSNLKEKPENFDLYILERDRALKGVTDRDKIQVNVVLESHKLTITVKDTGPGYSVHQTDVSNEKLSGRGIMLIEKLVDKFSVTPPGNEAKAEIILNRKQELK</sequence>
<proteinExistence type="predicted"/>
<accession>A0ABT8TF95</accession>
<dbReference type="Gene3D" id="3.40.50.2300">
    <property type="match status" value="1"/>
</dbReference>
<keyword evidence="2" id="KW-0597">Phosphoprotein</keyword>
<dbReference type="SUPFAM" id="SSF52172">
    <property type="entry name" value="CheY-like"/>
    <property type="match status" value="1"/>
</dbReference>
<dbReference type="Pfam" id="PF00072">
    <property type="entry name" value="Response_reg"/>
    <property type="match status" value="1"/>
</dbReference>
<dbReference type="Gene3D" id="3.30.565.10">
    <property type="entry name" value="Histidine kinase-like ATPase, C-terminal domain"/>
    <property type="match status" value="1"/>
</dbReference>
<dbReference type="RefSeq" id="WP_302713251.1">
    <property type="nucleotide sequence ID" value="NZ_JAULRT010000059.1"/>
</dbReference>
<dbReference type="PANTHER" id="PTHR43156">
    <property type="entry name" value="STAGE II SPORULATION PROTEIN E-RELATED"/>
    <property type="match status" value="1"/>
</dbReference>
<dbReference type="EMBL" id="JAULRT010000059">
    <property type="protein sequence ID" value="MDO3382771.1"/>
    <property type="molecule type" value="Genomic_DNA"/>
</dbReference>
<dbReference type="InterPro" id="IPR001789">
    <property type="entry name" value="Sig_transdc_resp-reg_receiver"/>
</dbReference>
<dbReference type="InterPro" id="IPR003594">
    <property type="entry name" value="HATPase_dom"/>
</dbReference>
<feature type="domain" description="Response regulatory" evidence="4">
    <location>
        <begin position="10"/>
        <end position="127"/>
    </location>
</feature>
<dbReference type="Proteomes" id="UP001168380">
    <property type="component" value="Unassembled WGS sequence"/>
</dbReference>
<evidence type="ECO:0000313" key="6">
    <source>
        <dbReference type="Proteomes" id="UP001168380"/>
    </source>
</evidence>
<dbReference type="InterPro" id="IPR001932">
    <property type="entry name" value="PPM-type_phosphatase-like_dom"/>
</dbReference>
<keyword evidence="3" id="KW-0175">Coiled coil</keyword>
<protein>
    <submittedName>
        <fullName evidence="5">Fused response regulator/phosphatase</fullName>
    </submittedName>
</protein>
<dbReference type="PANTHER" id="PTHR43156:SF2">
    <property type="entry name" value="STAGE II SPORULATION PROTEIN E"/>
    <property type="match status" value="1"/>
</dbReference>
<dbReference type="SUPFAM" id="SSF55874">
    <property type="entry name" value="ATPase domain of HSP90 chaperone/DNA topoisomerase II/histidine kinase"/>
    <property type="match status" value="1"/>
</dbReference>
<reference evidence="5" key="1">
    <citation type="submission" date="2023-07" db="EMBL/GenBank/DDBJ databases">
        <title>Gilvimarinus algae sp. nov., isolated from the surface of Kelp.</title>
        <authorList>
            <person name="Sun Y.Y."/>
            <person name="Gong Y."/>
            <person name="Du Z.J."/>
        </authorList>
    </citation>
    <scope>NUCLEOTIDE SEQUENCE</scope>
    <source>
        <strain evidence="5">SDUM040014</strain>
    </source>
</reference>
<name>A0ABT8TF95_9GAMM</name>
<dbReference type="InterPro" id="IPR036890">
    <property type="entry name" value="HATPase_C_sf"/>
</dbReference>
<feature type="modified residue" description="4-aspartylphosphate" evidence="2">
    <location>
        <position position="60"/>
    </location>
</feature>
<evidence type="ECO:0000259" key="4">
    <source>
        <dbReference type="PROSITE" id="PS50110"/>
    </source>
</evidence>
<comment type="caution">
    <text evidence="5">The sequence shown here is derived from an EMBL/GenBank/DDBJ whole genome shotgun (WGS) entry which is preliminary data.</text>
</comment>
<dbReference type="SMART" id="SM00331">
    <property type="entry name" value="PP2C_SIG"/>
    <property type="match status" value="1"/>
</dbReference>
<organism evidence="5 6">
    <name type="scientific">Gilvimarinus algae</name>
    <dbReference type="NCBI Taxonomy" id="3058037"/>
    <lineage>
        <taxon>Bacteria</taxon>
        <taxon>Pseudomonadati</taxon>
        <taxon>Pseudomonadota</taxon>
        <taxon>Gammaproteobacteria</taxon>
        <taxon>Cellvibrionales</taxon>
        <taxon>Cellvibrionaceae</taxon>
        <taxon>Gilvimarinus</taxon>
    </lineage>
</organism>
<dbReference type="Gene3D" id="3.60.40.10">
    <property type="entry name" value="PPM-type phosphatase domain"/>
    <property type="match status" value="1"/>
</dbReference>
<keyword evidence="6" id="KW-1185">Reference proteome</keyword>
<dbReference type="CDD" id="cd16936">
    <property type="entry name" value="HATPase_RsbW-like"/>
    <property type="match status" value="1"/>
</dbReference>
<evidence type="ECO:0000313" key="5">
    <source>
        <dbReference type="EMBL" id="MDO3382771.1"/>
    </source>
</evidence>
<dbReference type="SMART" id="SM00448">
    <property type="entry name" value="REC"/>
    <property type="match status" value="1"/>
</dbReference>
<dbReference type="Pfam" id="PF07228">
    <property type="entry name" value="SpoIIE"/>
    <property type="match status" value="1"/>
</dbReference>
<dbReference type="InterPro" id="IPR036457">
    <property type="entry name" value="PPM-type-like_dom_sf"/>
</dbReference>
<dbReference type="CDD" id="cd00156">
    <property type="entry name" value="REC"/>
    <property type="match status" value="1"/>
</dbReference>
<keyword evidence="1" id="KW-0378">Hydrolase</keyword>
<dbReference type="Pfam" id="PF13581">
    <property type="entry name" value="HATPase_c_2"/>
    <property type="match status" value="1"/>
</dbReference>